<proteinExistence type="inferred from homology"/>
<accession>A0ABR3XEL8</accession>
<dbReference type="CDD" id="cd05233">
    <property type="entry name" value="SDR_c"/>
    <property type="match status" value="1"/>
</dbReference>
<dbReference type="InterPro" id="IPR057326">
    <property type="entry name" value="KR_dom"/>
</dbReference>
<keyword evidence="2" id="KW-0521">NADP</keyword>
<keyword evidence="3" id="KW-0560">Oxidoreductase</keyword>
<comment type="similarity">
    <text evidence="1">Belongs to the short-chain dehydrogenases/reductases (SDR) family.</text>
</comment>
<dbReference type="PRINTS" id="PR00080">
    <property type="entry name" value="SDRFAMILY"/>
</dbReference>
<dbReference type="EMBL" id="JAZHXJ010000106">
    <property type="protein sequence ID" value="KAL1874389.1"/>
    <property type="molecule type" value="Genomic_DNA"/>
</dbReference>
<organism evidence="5 6">
    <name type="scientific">Phialemonium thermophilum</name>
    <dbReference type="NCBI Taxonomy" id="223376"/>
    <lineage>
        <taxon>Eukaryota</taxon>
        <taxon>Fungi</taxon>
        <taxon>Dikarya</taxon>
        <taxon>Ascomycota</taxon>
        <taxon>Pezizomycotina</taxon>
        <taxon>Sordariomycetes</taxon>
        <taxon>Sordariomycetidae</taxon>
        <taxon>Cephalothecales</taxon>
        <taxon>Cephalothecaceae</taxon>
        <taxon>Phialemonium</taxon>
    </lineage>
</organism>
<dbReference type="SMART" id="SM00822">
    <property type="entry name" value="PKS_KR"/>
    <property type="match status" value="1"/>
</dbReference>
<gene>
    <name evidence="5" type="ORF">VTK73DRAFT_362</name>
</gene>
<dbReference type="Pfam" id="PF13561">
    <property type="entry name" value="adh_short_C2"/>
    <property type="match status" value="1"/>
</dbReference>
<dbReference type="Proteomes" id="UP001586593">
    <property type="component" value="Unassembled WGS sequence"/>
</dbReference>
<dbReference type="PANTHER" id="PTHR48107:SF7">
    <property type="entry name" value="RE15974P"/>
    <property type="match status" value="1"/>
</dbReference>
<protein>
    <recommendedName>
        <fullName evidence="4">Ketoreductase domain-containing protein</fullName>
    </recommendedName>
</protein>
<feature type="domain" description="Ketoreductase" evidence="4">
    <location>
        <begin position="15"/>
        <end position="201"/>
    </location>
</feature>
<comment type="caution">
    <text evidence="5">The sequence shown here is derived from an EMBL/GenBank/DDBJ whole genome shotgun (WGS) entry which is preliminary data.</text>
</comment>
<evidence type="ECO:0000256" key="2">
    <source>
        <dbReference type="ARBA" id="ARBA00022857"/>
    </source>
</evidence>
<evidence type="ECO:0000313" key="5">
    <source>
        <dbReference type="EMBL" id="KAL1874389.1"/>
    </source>
</evidence>
<evidence type="ECO:0000259" key="4">
    <source>
        <dbReference type="SMART" id="SM00822"/>
    </source>
</evidence>
<evidence type="ECO:0000256" key="3">
    <source>
        <dbReference type="ARBA" id="ARBA00023002"/>
    </source>
</evidence>
<dbReference type="InterPro" id="IPR002347">
    <property type="entry name" value="SDR_fam"/>
</dbReference>
<dbReference type="PROSITE" id="PS00061">
    <property type="entry name" value="ADH_SHORT"/>
    <property type="match status" value="1"/>
</dbReference>
<keyword evidence="6" id="KW-1185">Reference proteome</keyword>
<reference evidence="5 6" key="1">
    <citation type="journal article" date="2024" name="Commun. Biol.">
        <title>Comparative genomic analysis of thermophilic fungi reveals convergent evolutionary adaptations and gene losses.</title>
        <authorList>
            <person name="Steindorff A.S."/>
            <person name="Aguilar-Pontes M.V."/>
            <person name="Robinson A.J."/>
            <person name="Andreopoulos B."/>
            <person name="LaButti K."/>
            <person name="Kuo A."/>
            <person name="Mondo S."/>
            <person name="Riley R."/>
            <person name="Otillar R."/>
            <person name="Haridas S."/>
            <person name="Lipzen A."/>
            <person name="Grimwood J."/>
            <person name="Schmutz J."/>
            <person name="Clum A."/>
            <person name="Reid I.D."/>
            <person name="Moisan M.C."/>
            <person name="Butler G."/>
            <person name="Nguyen T.T.M."/>
            <person name="Dewar K."/>
            <person name="Conant G."/>
            <person name="Drula E."/>
            <person name="Henrissat B."/>
            <person name="Hansel C."/>
            <person name="Singer S."/>
            <person name="Hutchinson M.I."/>
            <person name="de Vries R.P."/>
            <person name="Natvig D.O."/>
            <person name="Powell A.J."/>
            <person name="Tsang A."/>
            <person name="Grigoriev I.V."/>
        </authorList>
    </citation>
    <scope>NUCLEOTIDE SEQUENCE [LARGE SCALE GENOMIC DNA]</scope>
    <source>
        <strain evidence="5 6">ATCC 24622</strain>
    </source>
</reference>
<evidence type="ECO:0000313" key="6">
    <source>
        <dbReference type="Proteomes" id="UP001586593"/>
    </source>
</evidence>
<dbReference type="Gene3D" id="3.40.50.720">
    <property type="entry name" value="NAD(P)-binding Rossmann-like Domain"/>
    <property type="match status" value="1"/>
</dbReference>
<dbReference type="InterPro" id="IPR020904">
    <property type="entry name" value="Sc_DH/Rdtase_CS"/>
</dbReference>
<name>A0ABR3XEL8_9PEZI</name>
<evidence type="ECO:0000256" key="1">
    <source>
        <dbReference type="ARBA" id="ARBA00006484"/>
    </source>
</evidence>
<dbReference type="SUPFAM" id="SSF51735">
    <property type="entry name" value="NAD(P)-binding Rossmann-fold domains"/>
    <property type="match status" value="1"/>
</dbReference>
<dbReference type="PANTHER" id="PTHR48107">
    <property type="entry name" value="NADPH-DEPENDENT ALDEHYDE REDUCTASE-LIKE PROTEIN, CHLOROPLASTIC-RELATED"/>
    <property type="match status" value="1"/>
</dbReference>
<sequence length="264" mass="28118">MSPQHEQRPLSLQGKTAIVTGASRGIGAVIALDLASRGADVCLTYVSDKSGEAVTKLAARIRSLPHRPVAQVCQADLSTLDGPQRVVDKFLKSDGSKERPLHILVNNAGVERVKSLAECTVEDYDAVYNLNVRGVILMTQAVLPYLQPAGRIINISSVGARAGFANLSLYCSSKAALEGLTRCWAAELGHNGTTVNAINVGPVQSDMLNNIPKEIVQRQKETTPVENRLGTAEEVARLVAWLAGDESGWISGQAISASGGWAMY</sequence>
<dbReference type="InterPro" id="IPR036291">
    <property type="entry name" value="NAD(P)-bd_dom_sf"/>
</dbReference>
<dbReference type="PRINTS" id="PR00081">
    <property type="entry name" value="GDHRDH"/>
</dbReference>